<dbReference type="EC" id="1.8.1.8" evidence="18"/>
<evidence type="ECO:0000256" key="1">
    <source>
        <dbReference type="ARBA" id="ARBA00004429"/>
    </source>
</evidence>
<feature type="signal peptide" evidence="18">
    <location>
        <begin position="1"/>
        <end position="29"/>
    </location>
</feature>
<evidence type="ECO:0000256" key="13">
    <source>
        <dbReference type="ARBA" id="ARBA00023136"/>
    </source>
</evidence>
<feature type="domain" description="Thioredoxin" evidence="20">
    <location>
        <begin position="508"/>
        <end position="634"/>
    </location>
</feature>
<evidence type="ECO:0000256" key="14">
    <source>
        <dbReference type="ARBA" id="ARBA00023157"/>
    </source>
</evidence>
<dbReference type="CDD" id="cd02953">
    <property type="entry name" value="DsbDgamma"/>
    <property type="match status" value="1"/>
</dbReference>
<feature type="disulfide bond" description="Redox-active" evidence="18">
    <location>
        <begin position="236"/>
        <end position="358"/>
    </location>
</feature>
<feature type="transmembrane region" description="Helical" evidence="18">
    <location>
        <begin position="297"/>
        <end position="319"/>
    </location>
</feature>
<dbReference type="GO" id="GO:0047134">
    <property type="term" value="F:protein-disulfide reductase [NAD(P)H] activity"/>
    <property type="evidence" value="ECO:0007669"/>
    <property type="project" value="UniProtKB-EC"/>
</dbReference>
<evidence type="ECO:0000256" key="17">
    <source>
        <dbReference type="ARBA" id="ARBA00047804"/>
    </source>
</evidence>
<evidence type="ECO:0000256" key="16">
    <source>
        <dbReference type="ARBA" id="ARBA00047388"/>
    </source>
</evidence>
<keyword evidence="8 18" id="KW-0201">Cytochrome c-type biogenesis</keyword>
<dbReference type="PANTHER" id="PTHR32234">
    <property type="entry name" value="THIOL:DISULFIDE INTERCHANGE PROTEIN DSBD"/>
    <property type="match status" value="1"/>
</dbReference>
<dbReference type="Pfam" id="PF02683">
    <property type="entry name" value="DsbD_TM"/>
    <property type="match status" value="1"/>
</dbReference>
<evidence type="ECO:0000256" key="12">
    <source>
        <dbReference type="ARBA" id="ARBA00023027"/>
    </source>
</evidence>
<protein>
    <recommendedName>
        <fullName evidence="18">Thiol:disulfide interchange protein DsbD</fullName>
        <ecNumber evidence="18">1.8.1.8</ecNumber>
    </recommendedName>
    <alternativeName>
        <fullName evidence="18">Protein-disulfide reductase</fullName>
        <shortName evidence="18">Disulfide reductase</shortName>
    </alternativeName>
</protein>
<dbReference type="Pfam" id="PF13899">
    <property type="entry name" value="Thioredoxin_7"/>
    <property type="match status" value="1"/>
</dbReference>
<keyword evidence="9 18" id="KW-0249">Electron transport</keyword>
<keyword evidence="15 18" id="KW-0676">Redox-active center</keyword>
<dbReference type="InterPro" id="IPR036249">
    <property type="entry name" value="Thioredoxin-like_sf"/>
</dbReference>
<dbReference type="Gene3D" id="3.40.30.10">
    <property type="entry name" value="Glutaredoxin"/>
    <property type="match status" value="1"/>
</dbReference>
<keyword evidence="6 18" id="KW-0812">Transmembrane</keyword>
<evidence type="ECO:0000256" key="2">
    <source>
        <dbReference type="ARBA" id="ARBA00007241"/>
    </source>
</evidence>
<evidence type="ECO:0000256" key="4">
    <source>
        <dbReference type="ARBA" id="ARBA00022475"/>
    </source>
</evidence>
<keyword evidence="4 18" id="KW-1003">Cell membrane</keyword>
<dbReference type="NCBIfam" id="NF001419">
    <property type="entry name" value="PRK00293.1"/>
    <property type="match status" value="1"/>
</dbReference>
<keyword evidence="13 18" id="KW-0472">Membrane</keyword>
<feature type="transmembrane region" description="Helical" evidence="18">
    <location>
        <begin position="417"/>
        <end position="435"/>
    </location>
</feature>
<gene>
    <name evidence="18 21" type="primary">dsbD</name>
    <name evidence="21" type="ORF">KDX31_07875</name>
</gene>
<feature type="chain" id="PRO_5044911455" description="Thiol:disulfide interchange protein DsbD" evidence="18">
    <location>
        <begin position="30"/>
        <end position="634"/>
    </location>
</feature>
<feature type="transmembrane region" description="Helical" evidence="18">
    <location>
        <begin position="217"/>
        <end position="249"/>
    </location>
</feature>
<comment type="catalytic activity">
    <reaction evidence="17 18">
        <text>[protein]-dithiol + NADP(+) = [protein]-disulfide + NADPH + H(+)</text>
        <dbReference type="Rhea" id="RHEA:18753"/>
        <dbReference type="Rhea" id="RHEA-COMP:10593"/>
        <dbReference type="Rhea" id="RHEA-COMP:10594"/>
        <dbReference type="ChEBI" id="CHEBI:15378"/>
        <dbReference type="ChEBI" id="CHEBI:29950"/>
        <dbReference type="ChEBI" id="CHEBI:50058"/>
        <dbReference type="ChEBI" id="CHEBI:57783"/>
        <dbReference type="ChEBI" id="CHEBI:58349"/>
        <dbReference type="EC" id="1.8.1.8"/>
    </reaction>
</comment>
<evidence type="ECO:0000259" key="20">
    <source>
        <dbReference type="PROSITE" id="PS51352"/>
    </source>
</evidence>
<keyword evidence="3 18" id="KW-0813">Transport</keyword>
<evidence type="ECO:0000256" key="10">
    <source>
        <dbReference type="ARBA" id="ARBA00022989"/>
    </source>
</evidence>
<keyword evidence="10 18" id="KW-1133">Transmembrane helix</keyword>
<keyword evidence="14 18" id="KW-1015">Disulfide bond</keyword>
<feature type="transmembrane region" description="Helical" evidence="18">
    <location>
        <begin position="382"/>
        <end position="405"/>
    </location>
</feature>
<comment type="catalytic activity">
    <reaction evidence="16 18">
        <text>[protein]-dithiol + NAD(+) = [protein]-disulfide + NADH + H(+)</text>
        <dbReference type="Rhea" id="RHEA:18749"/>
        <dbReference type="Rhea" id="RHEA-COMP:10593"/>
        <dbReference type="Rhea" id="RHEA-COMP:10594"/>
        <dbReference type="ChEBI" id="CHEBI:15378"/>
        <dbReference type="ChEBI" id="CHEBI:29950"/>
        <dbReference type="ChEBI" id="CHEBI:50058"/>
        <dbReference type="ChEBI" id="CHEBI:57540"/>
        <dbReference type="ChEBI" id="CHEBI:57945"/>
        <dbReference type="EC" id="1.8.1.8"/>
    </reaction>
</comment>
<name>A0ABY5GYP2_9GAMM</name>
<dbReference type="PANTHER" id="PTHR32234:SF0">
    <property type="entry name" value="THIOL:DISULFIDE INTERCHANGE PROTEIN DSBD"/>
    <property type="match status" value="1"/>
</dbReference>
<accession>A0ABY5GYP2</accession>
<dbReference type="SUPFAM" id="SSF52833">
    <property type="entry name" value="Thioredoxin-like"/>
    <property type="match status" value="1"/>
</dbReference>
<keyword evidence="5 18" id="KW-0997">Cell inner membrane</keyword>
<dbReference type="PROSITE" id="PS51352">
    <property type="entry name" value="THIOREDOXIN_2"/>
    <property type="match status" value="1"/>
</dbReference>
<dbReference type="SUPFAM" id="SSF74863">
    <property type="entry name" value="Thiol:disulfide interchange protein DsbD, N-terminal domain (DsbD-alpha)"/>
    <property type="match status" value="1"/>
</dbReference>
<dbReference type="EMBL" id="CP073344">
    <property type="protein sequence ID" value="UTW04904.1"/>
    <property type="molecule type" value="Genomic_DNA"/>
</dbReference>
<evidence type="ECO:0000256" key="7">
    <source>
        <dbReference type="ARBA" id="ARBA00022729"/>
    </source>
</evidence>
<comment type="function">
    <text evidence="18">Required to facilitate the formation of correct disulfide bonds in some periplasmic proteins and for the assembly of the periplasmic c-type cytochromes. Acts by transferring electrons from cytoplasmic thioredoxin to the periplasm. This transfer involves a cascade of disulfide bond formation and reduction steps.</text>
</comment>
<dbReference type="Pfam" id="PF11412">
    <property type="entry name" value="DsbD_N"/>
    <property type="match status" value="1"/>
</dbReference>
<evidence type="ECO:0000313" key="21">
    <source>
        <dbReference type="EMBL" id="UTW04904.1"/>
    </source>
</evidence>
<feature type="transmembrane region" description="Helical" evidence="18">
    <location>
        <begin position="261"/>
        <end position="285"/>
    </location>
</feature>
<keyword evidence="7 18" id="KW-0732">Signal</keyword>
<keyword evidence="11 18" id="KW-0560">Oxidoreductase</keyword>
<evidence type="ECO:0000256" key="8">
    <source>
        <dbReference type="ARBA" id="ARBA00022748"/>
    </source>
</evidence>
<evidence type="ECO:0000256" key="15">
    <source>
        <dbReference type="ARBA" id="ARBA00023284"/>
    </source>
</evidence>
<evidence type="ECO:0000313" key="22">
    <source>
        <dbReference type="Proteomes" id="UP001059950"/>
    </source>
</evidence>
<feature type="disulfide bond" description="Redox-active" evidence="18">
    <location>
        <begin position="141"/>
        <end position="147"/>
    </location>
</feature>
<keyword evidence="22" id="KW-1185">Reference proteome</keyword>
<evidence type="ECO:0000256" key="9">
    <source>
        <dbReference type="ARBA" id="ARBA00022982"/>
    </source>
</evidence>
<feature type="disulfide bond" description="Redox-active" evidence="18">
    <location>
        <begin position="551"/>
        <end position="554"/>
    </location>
</feature>
<dbReference type="Gene3D" id="2.60.40.1250">
    <property type="entry name" value="Thiol:disulfide interchange protein DsbD, N-terminal domain"/>
    <property type="match status" value="1"/>
</dbReference>
<dbReference type="InterPro" id="IPR028250">
    <property type="entry name" value="DsbDN"/>
</dbReference>
<dbReference type="HAMAP" id="MF_00399">
    <property type="entry name" value="DbsD"/>
    <property type="match status" value="1"/>
</dbReference>
<feature type="transmembrane region" description="Helical" evidence="18">
    <location>
        <begin position="470"/>
        <end position="491"/>
    </location>
</feature>
<comment type="subcellular location">
    <subcellularLocation>
        <location evidence="1 18">Cell inner membrane</location>
        <topology evidence="1 18">Multi-pass membrane protein</topology>
    </subcellularLocation>
</comment>
<dbReference type="InterPro" id="IPR036929">
    <property type="entry name" value="DsbDN_sf"/>
</dbReference>
<dbReference type="InterPro" id="IPR022910">
    <property type="entry name" value="Thiol_diS_interchange_DbsD"/>
</dbReference>
<organism evidence="21 22">
    <name type="scientific">Amphritea atlantica</name>
    <dbReference type="NCBI Taxonomy" id="355243"/>
    <lineage>
        <taxon>Bacteria</taxon>
        <taxon>Pseudomonadati</taxon>
        <taxon>Pseudomonadota</taxon>
        <taxon>Gammaproteobacteria</taxon>
        <taxon>Oceanospirillales</taxon>
        <taxon>Oceanospirillaceae</taxon>
        <taxon>Amphritea</taxon>
    </lineage>
</organism>
<comment type="similarity">
    <text evidence="2 18">Belongs to the thioredoxin family. DsbD subfamily.</text>
</comment>
<keyword evidence="12 18" id="KW-0520">NAD</keyword>
<evidence type="ECO:0000256" key="6">
    <source>
        <dbReference type="ARBA" id="ARBA00022692"/>
    </source>
</evidence>
<evidence type="ECO:0000256" key="19">
    <source>
        <dbReference type="SAM" id="MobiDB-lite"/>
    </source>
</evidence>
<dbReference type="InterPro" id="IPR013766">
    <property type="entry name" value="Thioredoxin_domain"/>
</dbReference>
<sequence precursor="true">MPLLFQRLSMPVTAILMLLFMPFSTSASAGLFDNANPFASDDGPLQVEQAFVFDYEQGADGTVQLIWTIADDYYLYRDKIQLSYGPELEELDRRYSDAEQKEDPLFGQVWVHHNQALVNLDLRSTTGQPVDSAVSVNYQGCWEGGICYPPVTKTVNLKQIPVNPGNTEAMAADSGSTQAAPGPSGSDTAAATQTTAAMSIIQSEQDRFAALISGSSLLLTLGAFFVAGLALALTPCVFPMIPILSSIIAGHGHKTTAGHGFMLSLIYVLSVSLTYTVAGVIAGLFGENLQAAFQNVWVIGFFSLIFVLLSLSMFGFYELQLPSGWQSRLNSMSNSQKGGTVMGVVVMGLLSALIVGPCMAAPLAGALIYIGQSGDPVLGGAALFSLSLGMGVPLLIVGASAGKLLPKAGLWMESVKAGFGVMMLLLAVWMLDRVIADNIALLLYAVILLVAAVHMKALDRLKDNAAGWSYFWKGIGVVLLLYGGILFIGALTGGKSLLQPLKGFAVAGGQAAVAPELSFSTVTNKQQLDQMLSEAKARQQPVMLDFYADWCISCVELDYVTFADRSVQQGLSDFKRIKVDVTANDDAARELSSVYRVIGPPALIFYDRTGQYHPNMTLIGVIDPDVFVRHIAGL</sequence>
<dbReference type="Proteomes" id="UP001059950">
    <property type="component" value="Chromosome"/>
</dbReference>
<feature type="region of interest" description="Disordered" evidence="19">
    <location>
        <begin position="166"/>
        <end position="188"/>
    </location>
</feature>
<dbReference type="InterPro" id="IPR035671">
    <property type="entry name" value="DsbD_gamma"/>
</dbReference>
<feature type="transmembrane region" description="Helical" evidence="18">
    <location>
        <begin position="441"/>
        <end position="458"/>
    </location>
</feature>
<reference evidence="21" key="1">
    <citation type="submission" date="2021-04" db="EMBL/GenBank/DDBJ databases">
        <title>Oceanospirillales bacteria with DddD are important DMSP degraders in coastal seawater.</title>
        <authorList>
            <person name="Liu J."/>
        </authorList>
    </citation>
    <scope>NUCLEOTIDE SEQUENCE</scope>
    <source>
        <strain evidence="21">GY6</strain>
    </source>
</reference>
<evidence type="ECO:0000256" key="5">
    <source>
        <dbReference type="ARBA" id="ARBA00022519"/>
    </source>
</evidence>
<dbReference type="InterPro" id="IPR003834">
    <property type="entry name" value="Cyt_c_assmbl_TM_dom"/>
</dbReference>
<evidence type="ECO:0000256" key="11">
    <source>
        <dbReference type="ARBA" id="ARBA00023002"/>
    </source>
</evidence>
<feature type="transmembrane region" description="Helical" evidence="18">
    <location>
        <begin position="340"/>
        <end position="370"/>
    </location>
</feature>
<evidence type="ECO:0000256" key="18">
    <source>
        <dbReference type="HAMAP-Rule" id="MF_00399"/>
    </source>
</evidence>
<proteinExistence type="inferred from homology"/>
<evidence type="ECO:0000256" key="3">
    <source>
        <dbReference type="ARBA" id="ARBA00022448"/>
    </source>
</evidence>